<dbReference type="SMART" id="SM00530">
    <property type="entry name" value="HTH_XRE"/>
    <property type="match status" value="1"/>
</dbReference>
<dbReference type="AlphaFoldDB" id="A0A379FB47"/>
<dbReference type="RefSeq" id="WP_036935158.1">
    <property type="nucleotide sequence ID" value="NZ_CAXOHZ010000005.1"/>
</dbReference>
<name>A0A379FB47_PROVU</name>
<proteinExistence type="predicted"/>
<dbReference type="InterPro" id="IPR001387">
    <property type="entry name" value="Cro/C1-type_HTH"/>
</dbReference>
<dbReference type="SUPFAM" id="SSF47413">
    <property type="entry name" value="lambda repressor-like DNA-binding domains"/>
    <property type="match status" value="1"/>
</dbReference>
<dbReference type="OrthoDB" id="9812495at2"/>
<evidence type="ECO:0000259" key="1">
    <source>
        <dbReference type="PROSITE" id="PS50943"/>
    </source>
</evidence>
<reference evidence="2 3" key="1">
    <citation type="submission" date="2018-06" db="EMBL/GenBank/DDBJ databases">
        <authorList>
            <consortium name="Pathogen Informatics"/>
            <person name="Doyle S."/>
        </authorList>
    </citation>
    <scope>NUCLEOTIDE SEQUENCE [LARGE SCALE GENOMIC DNA]</scope>
    <source>
        <strain evidence="2 3">NCTC10376</strain>
    </source>
</reference>
<organism evidence="2 3">
    <name type="scientific">Proteus vulgaris</name>
    <dbReference type="NCBI Taxonomy" id="585"/>
    <lineage>
        <taxon>Bacteria</taxon>
        <taxon>Pseudomonadati</taxon>
        <taxon>Pseudomonadota</taxon>
        <taxon>Gammaproteobacteria</taxon>
        <taxon>Enterobacterales</taxon>
        <taxon>Morganellaceae</taxon>
        <taxon>Proteus</taxon>
    </lineage>
</organism>
<dbReference type="GO" id="GO:0003677">
    <property type="term" value="F:DNA binding"/>
    <property type="evidence" value="ECO:0007669"/>
    <property type="project" value="InterPro"/>
</dbReference>
<dbReference type="CDD" id="cd00093">
    <property type="entry name" value="HTH_XRE"/>
    <property type="match status" value="1"/>
</dbReference>
<sequence>MNSVNIVVAQRIKQKRKQLKITGVEMGRRLGMSQQHYSRLENGHIKITVDQLITIALILGVSPQSLLLHSEIMSPMIKTWSETVLSSRDIVVSKDIVISRDRKRRSLK</sequence>
<dbReference type="EMBL" id="UGTW01000001">
    <property type="protein sequence ID" value="SUC16827.1"/>
    <property type="molecule type" value="Genomic_DNA"/>
</dbReference>
<dbReference type="Proteomes" id="UP000254331">
    <property type="component" value="Unassembled WGS sequence"/>
</dbReference>
<protein>
    <submittedName>
        <fullName evidence="2">Transcriptional regulator</fullName>
    </submittedName>
</protein>
<gene>
    <name evidence="2" type="ORF">NCTC10376_02742</name>
</gene>
<accession>A0A379FB47</accession>
<dbReference type="InterPro" id="IPR010982">
    <property type="entry name" value="Lambda_DNA-bd_dom_sf"/>
</dbReference>
<dbReference type="PROSITE" id="PS50943">
    <property type="entry name" value="HTH_CROC1"/>
    <property type="match status" value="1"/>
</dbReference>
<dbReference type="Pfam" id="PF01381">
    <property type="entry name" value="HTH_3"/>
    <property type="match status" value="1"/>
</dbReference>
<feature type="domain" description="HTH cro/C1-type" evidence="1">
    <location>
        <begin position="12"/>
        <end position="66"/>
    </location>
</feature>
<dbReference type="Gene3D" id="1.10.260.40">
    <property type="entry name" value="lambda repressor-like DNA-binding domains"/>
    <property type="match status" value="1"/>
</dbReference>
<evidence type="ECO:0000313" key="2">
    <source>
        <dbReference type="EMBL" id="SUC16827.1"/>
    </source>
</evidence>
<evidence type="ECO:0000313" key="3">
    <source>
        <dbReference type="Proteomes" id="UP000254331"/>
    </source>
</evidence>